<organism evidence="1 2">
    <name type="scientific">Fibrisoma montanum</name>
    <dbReference type="NCBI Taxonomy" id="2305895"/>
    <lineage>
        <taxon>Bacteria</taxon>
        <taxon>Pseudomonadati</taxon>
        <taxon>Bacteroidota</taxon>
        <taxon>Cytophagia</taxon>
        <taxon>Cytophagales</taxon>
        <taxon>Spirosomataceae</taxon>
        <taxon>Fibrisoma</taxon>
    </lineage>
</organism>
<comment type="caution">
    <text evidence="1">The sequence shown here is derived from an EMBL/GenBank/DDBJ whole genome shotgun (WGS) entry which is preliminary data.</text>
</comment>
<dbReference type="Proteomes" id="UP000283523">
    <property type="component" value="Unassembled WGS sequence"/>
</dbReference>
<dbReference type="AlphaFoldDB" id="A0A418M4F4"/>
<evidence type="ECO:0000313" key="2">
    <source>
        <dbReference type="Proteomes" id="UP000283523"/>
    </source>
</evidence>
<gene>
    <name evidence="1" type="ORF">DYU11_21095</name>
</gene>
<reference evidence="1 2" key="1">
    <citation type="submission" date="2018-08" db="EMBL/GenBank/DDBJ databases">
        <title>Fibrisoma montanum sp. nov., isolated from Danxia mountain soil.</title>
        <authorList>
            <person name="Huang Y."/>
        </authorList>
    </citation>
    <scope>NUCLEOTIDE SEQUENCE [LARGE SCALE GENOMIC DNA]</scope>
    <source>
        <strain evidence="1 2">HYT19</strain>
    </source>
</reference>
<evidence type="ECO:0000313" key="1">
    <source>
        <dbReference type="EMBL" id="RIV20544.1"/>
    </source>
</evidence>
<proteinExistence type="predicted"/>
<sequence length="164" mass="18116">MGSFEPMTDLYFIGGNNIGGNDLVRFVPVVGIASMPIPATDGPLSDPVLFKLGYTWFTLYGTQGTKSYVEDEQEDDNGPVWSVSISVFFPGDSALVRGQLREMSDHRFVVEVQDNTGLWRRVGTLTEPLTFKYRFTTGDQPGDRRGSTITFSGNLLRPAPIISQ</sequence>
<protein>
    <submittedName>
        <fullName evidence="1">Uncharacterized protein</fullName>
    </submittedName>
</protein>
<dbReference type="EMBL" id="QXED01000006">
    <property type="protein sequence ID" value="RIV20544.1"/>
    <property type="molecule type" value="Genomic_DNA"/>
</dbReference>
<name>A0A418M4F4_9BACT</name>
<accession>A0A418M4F4</accession>
<keyword evidence="2" id="KW-1185">Reference proteome</keyword>